<sequence length="165" mass="19288">MVALICSSKMTNEFEYIFMVLFVFLLLICRNAVYSNTNYIIIDHVYVCTCSRVLQKSLFPPTYHHSSMFKKLAQLYRFFYNFHDDSHIYSSSQQSLGARMSNLFPGANDGQRCTWDPGPLNPRPGTFPLNFATLIIFIKSPVCSSVYLFLNFYFQIYFLIWQLCN</sequence>
<evidence type="ECO:0000313" key="2">
    <source>
        <dbReference type="EMBL" id="KAF6109702.1"/>
    </source>
</evidence>
<keyword evidence="1" id="KW-0472">Membrane</keyword>
<dbReference type="AlphaFoldDB" id="A0A834ECU9"/>
<dbReference type="EMBL" id="JABVXQ010000005">
    <property type="protein sequence ID" value="KAF6109702.1"/>
    <property type="molecule type" value="Genomic_DNA"/>
</dbReference>
<feature type="transmembrane region" description="Helical" evidence="1">
    <location>
        <begin position="16"/>
        <end position="33"/>
    </location>
</feature>
<reference evidence="2 3" key="1">
    <citation type="journal article" date="2020" name="Nature">
        <title>Six reference-quality genomes reveal evolution of bat adaptations.</title>
        <authorList>
            <person name="Jebb D."/>
            <person name="Huang Z."/>
            <person name="Pippel M."/>
            <person name="Hughes G.M."/>
            <person name="Lavrichenko K."/>
            <person name="Devanna P."/>
            <person name="Winkler S."/>
            <person name="Jermiin L.S."/>
            <person name="Skirmuntt E.C."/>
            <person name="Katzourakis A."/>
            <person name="Burkitt-Gray L."/>
            <person name="Ray D.A."/>
            <person name="Sullivan K.A.M."/>
            <person name="Roscito J.G."/>
            <person name="Kirilenko B.M."/>
            <person name="Davalos L.M."/>
            <person name="Corthals A.P."/>
            <person name="Power M.L."/>
            <person name="Jones G."/>
            <person name="Ransome R.D."/>
            <person name="Dechmann D.K.N."/>
            <person name="Locatelli A.G."/>
            <person name="Puechmaille S.J."/>
            <person name="Fedrigo O."/>
            <person name="Jarvis E.D."/>
            <person name="Hiller M."/>
            <person name="Vernes S.C."/>
            <person name="Myers E.W."/>
            <person name="Teeling E.C."/>
        </authorList>
    </citation>
    <scope>NUCLEOTIDE SEQUENCE [LARGE SCALE GENOMIC DNA]</scope>
    <source>
        <strain evidence="2">Bat1K_MPI-CBG_1</strain>
    </source>
</reference>
<keyword evidence="1" id="KW-0812">Transmembrane</keyword>
<feature type="transmembrane region" description="Helical" evidence="1">
    <location>
        <begin position="146"/>
        <end position="163"/>
    </location>
</feature>
<organism evidence="2 3">
    <name type="scientific">Phyllostomus discolor</name>
    <name type="common">pale spear-nosed bat</name>
    <dbReference type="NCBI Taxonomy" id="89673"/>
    <lineage>
        <taxon>Eukaryota</taxon>
        <taxon>Metazoa</taxon>
        <taxon>Chordata</taxon>
        <taxon>Craniata</taxon>
        <taxon>Vertebrata</taxon>
        <taxon>Euteleostomi</taxon>
        <taxon>Mammalia</taxon>
        <taxon>Eutheria</taxon>
        <taxon>Laurasiatheria</taxon>
        <taxon>Chiroptera</taxon>
        <taxon>Yangochiroptera</taxon>
        <taxon>Phyllostomidae</taxon>
        <taxon>Phyllostominae</taxon>
        <taxon>Phyllostomus</taxon>
    </lineage>
</organism>
<evidence type="ECO:0000256" key="1">
    <source>
        <dbReference type="SAM" id="Phobius"/>
    </source>
</evidence>
<proteinExistence type="predicted"/>
<dbReference type="Proteomes" id="UP000664940">
    <property type="component" value="Unassembled WGS sequence"/>
</dbReference>
<accession>A0A834ECU9</accession>
<comment type="caution">
    <text evidence="2">The sequence shown here is derived from an EMBL/GenBank/DDBJ whole genome shotgun (WGS) entry which is preliminary data.</text>
</comment>
<evidence type="ECO:0000313" key="3">
    <source>
        <dbReference type="Proteomes" id="UP000664940"/>
    </source>
</evidence>
<keyword evidence="1" id="KW-1133">Transmembrane helix</keyword>
<gene>
    <name evidence="2" type="ORF">HJG60_010928</name>
</gene>
<protein>
    <submittedName>
        <fullName evidence="2">Uncharacterized protein</fullName>
    </submittedName>
</protein>
<name>A0A834ECU9_9CHIR</name>